<protein>
    <submittedName>
        <fullName evidence="1">Uncharacterized protein</fullName>
    </submittedName>
</protein>
<evidence type="ECO:0000313" key="2">
    <source>
        <dbReference type="Proteomes" id="UP000245910"/>
    </source>
</evidence>
<proteinExistence type="predicted"/>
<dbReference type="AlphaFoldDB" id="A0A2L2U2I0"/>
<sequence length="70" mass="7995">MTEAHRKTSRDMSQAVRLFVNRANRALQIGDVHDAILLIIHVVLAAKGDVDDNQDLNRQTYTIHEMQPNE</sequence>
<accession>A0A2L2U2I0</accession>
<keyword evidence="2" id="KW-1185">Reference proteome</keyword>
<organism evidence="1 2">
    <name type="scientific">Fusarium venenatum</name>
    <dbReference type="NCBI Taxonomy" id="56646"/>
    <lineage>
        <taxon>Eukaryota</taxon>
        <taxon>Fungi</taxon>
        <taxon>Dikarya</taxon>
        <taxon>Ascomycota</taxon>
        <taxon>Pezizomycotina</taxon>
        <taxon>Sordariomycetes</taxon>
        <taxon>Hypocreomycetidae</taxon>
        <taxon>Hypocreales</taxon>
        <taxon>Nectriaceae</taxon>
        <taxon>Fusarium</taxon>
    </lineage>
</organism>
<evidence type="ECO:0000313" key="1">
    <source>
        <dbReference type="EMBL" id="CEI69800.1"/>
    </source>
</evidence>
<dbReference type="Proteomes" id="UP000245910">
    <property type="component" value="Chromosome III"/>
</dbReference>
<name>A0A2L2U2I0_9HYPO</name>
<dbReference type="EMBL" id="LN649231">
    <property type="protein sequence ID" value="CEI69800.1"/>
    <property type="molecule type" value="Genomic_DNA"/>
</dbReference>
<reference evidence="2" key="1">
    <citation type="submission" date="2014-10" db="EMBL/GenBank/DDBJ databases">
        <authorList>
            <person name="King R."/>
        </authorList>
    </citation>
    <scope>NUCLEOTIDE SEQUENCE [LARGE SCALE GENOMIC DNA]</scope>
    <source>
        <strain evidence="2">A3/5</strain>
    </source>
</reference>